<feature type="compositionally biased region" description="Basic and acidic residues" evidence="3">
    <location>
        <begin position="269"/>
        <end position="278"/>
    </location>
</feature>
<gene>
    <name evidence="5" type="ORF">CLUMA_CG015250</name>
</gene>
<evidence type="ECO:0000256" key="1">
    <source>
        <dbReference type="ARBA" id="ARBA00005736"/>
    </source>
</evidence>
<name>A0A1J1INX9_9DIPT</name>
<dbReference type="PANTHER" id="PTHR21027:SF1">
    <property type="entry name" value="TRNA-SPLICING ENDONUCLEASE SUBUNIT SEN54"/>
    <property type="match status" value="1"/>
</dbReference>
<dbReference type="InterPro" id="IPR024337">
    <property type="entry name" value="tRNA_splic_suSen54"/>
</dbReference>
<feature type="region of interest" description="Disordered" evidence="3">
    <location>
        <begin position="237"/>
        <end position="278"/>
    </location>
</feature>
<dbReference type="EMBL" id="CVRI01000057">
    <property type="protein sequence ID" value="CRL01939.1"/>
    <property type="molecule type" value="Genomic_DNA"/>
</dbReference>
<dbReference type="Proteomes" id="UP000183832">
    <property type="component" value="Unassembled WGS sequence"/>
</dbReference>
<dbReference type="Pfam" id="PF12928">
    <property type="entry name" value="tRNA_int_end_N2"/>
    <property type="match status" value="1"/>
</dbReference>
<dbReference type="InterPro" id="IPR024336">
    <property type="entry name" value="tRNA_splic_suSen54_N"/>
</dbReference>
<reference evidence="5 6" key="1">
    <citation type="submission" date="2015-04" db="EMBL/GenBank/DDBJ databases">
        <authorList>
            <person name="Syromyatnikov M.Y."/>
            <person name="Popov V.N."/>
        </authorList>
    </citation>
    <scope>NUCLEOTIDE SEQUENCE [LARGE SCALE GENOMIC DNA]</scope>
</reference>
<evidence type="ECO:0000313" key="6">
    <source>
        <dbReference type="Proteomes" id="UP000183832"/>
    </source>
</evidence>
<dbReference type="PANTHER" id="PTHR21027">
    <property type="entry name" value="TRNA-SPLICING ENDONUCLEASE SUBUNIT SEN54"/>
    <property type="match status" value="1"/>
</dbReference>
<dbReference type="STRING" id="568069.A0A1J1INX9"/>
<evidence type="ECO:0000256" key="2">
    <source>
        <dbReference type="ARBA" id="ARBA00022694"/>
    </source>
</evidence>
<accession>A0A1J1INX9</accession>
<proteinExistence type="inferred from homology"/>
<sequence length="391" mass="45587">MEEDSEEITLKGNYLSAEELVEHTKKVKEFVLLPRGTKLTDPSEDPDSQRTKAYLENLHEFLSLERVLLSNKTAKGVYEFENRRVKVVKPAGRGCFGYIENKEQYLKPHEALFLMESGKISILFDTVMMSVEQAYAIFLDEANEVCLEEYLVYSYLLRCGFIVTLHDPDSDRLKIEKSQAISNINKEDEMIWHVLRENLNQPVSSKFVTENYELYCKTKKKMTDICEKISGEYEEQEEECSTSDNSNKDAGSSNKRPLSSCEDDPLENPCKEQKTSKEKSSDSNFLDILKREPEYKKYEEIFLKFSFIKRAEDLKSSEKKLKFKFDVFIPRADFKKTVDLPNYRILIIKSTDEFPTHAELEVLKKQQFYVLPIFIAIVSESMSIHFCSFEF</sequence>
<evidence type="ECO:0000256" key="3">
    <source>
        <dbReference type="SAM" id="MobiDB-lite"/>
    </source>
</evidence>
<dbReference type="OrthoDB" id="408683at2759"/>
<evidence type="ECO:0000259" key="4">
    <source>
        <dbReference type="Pfam" id="PF12928"/>
    </source>
</evidence>
<keyword evidence="6" id="KW-1185">Reference proteome</keyword>
<organism evidence="5 6">
    <name type="scientific">Clunio marinus</name>
    <dbReference type="NCBI Taxonomy" id="568069"/>
    <lineage>
        <taxon>Eukaryota</taxon>
        <taxon>Metazoa</taxon>
        <taxon>Ecdysozoa</taxon>
        <taxon>Arthropoda</taxon>
        <taxon>Hexapoda</taxon>
        <taxon>Insecta</taxon>
        <taxon>Pterygota</taxon>
        <taxon>Neoptera</taxon>
        <taxon>Endopterygota</taxon>
        <taxon>Diptera</taxon>
        <taxon>Nematocera</taxon>
        <taxon>Chironomoidea</taxon>
        <taxon>Chironomidae</taxon>
        <taxon>Clunio</taxon>
    </lineage>
</organism>
<protein>
    <submittedName>
        <fullName evidence="5">CLUMA_CG015250, isoform A</fullName>
    </submittedName>
</protein>
<evidence type="ECO:0000313" key="5">
    <source>
        <dbReference type="EMBL" id="CRL01939.1"/>
    </source>
</evidence>
<comment type="similarity">
    <text evidence="1">Belongs to the SEN54 family.</text>
</comment>
<dbReference type="GO" id="GO:0000214">
    <property type="term" value="C:tRNA-intron endonuclease complex"/>
    <property type="evidence" value="ECO:0007669"/>
    <property type="project" value="TreeGrafter"/>
</dbReference>
<dbReference type="AlphaFoldDB" id="A0A1J1INX9"/>
<feature type="domain" description="tRNA-splicing endonuclease subunit Sen54 N-terminal" evidence="4">
    <location>
        <begin position="59"/>
        <end position="122"/>
    </location>
</feature>
<dbReference type="GO" id="GO:0000379">
    <property type="term" value="P:tRNA-type intron splice site recognition and cleavage"/>
    <property type="evidence" value="ECO:0007669"/>
    <property type="project" value="TreeGrafter"/>
</dbReference>
<keyword evidence="2" id="KW-0819">tRNA processing</keyword>
<feature type="compositionally biased region" description="Polar residues" evidence="3">
    <location>
        <begin position="242"/>
        <end position="257"/>
    </location>
</feature>